<evidence type="ECO:0000259" key="1">
    <source>
        <dbReference type="Pfam" id="PF07727"/>
    </source>
</evidence>
<dbReference type="Proteomes" id="UP001159363">
    <property type="component" value="Chromosome 7"/>
</dbReference>
<dbReference type="PANTHER" id="PTHR11439">
    <property type="entry name" value="GAG-POL-RELATED RETROTRANSPOSON"/>
    <property type="match status" value="1"/>
</dbReference>
<keyword evidence="3" id="KW-1185">Reference proteome</keyword>
<dbReference type="CDD" id="cd09272">
    <property type="entry name" value="RNase_HI_RT_Ty1"/>
    <property type="match status" value="1"/>
</dbReference>
<gene>
    <name evidence="2" type="ORF">PR048_021591</name>
</gene>
<sequence>MMTLNAETGTFENVREDVQPRQSARIRKILDGEKFCSCCNLSVYTAYYVEEPISVTEALKGEYADECRDAIKMELGSIQSKRTYVLVDRPADRTILHSKWVLKLKKNPDGAISRFKARLLVQGFAQVQRIDFHETYAPVIKRKIIRLMMALTVLNEWVQEHIDVLTAYLHTDLSEEIYMVQPKHLEVHDKSQSGTEWHGTLNTVLRDLGLKRLEKDPCVYVDLFIGIYVDDLGCWGKKKHVEWFKEELGVKVEIRKLGNMTHFFSINAEYCNGKMSIHQTDYITQILRKFNLEDGKGRSAPLEEDNGFIIVLIHNYQASYSVCIRRVVTLQKETGKDVKHIMLYLNKTQNLKLTFISTHDHVNLFYDADFANGRDRILVNGYVATMANAPVSWKTRLPKKRDPVATSTTEVKYASMFYAAKEALWVKQIVTELGQTKFLPKLFIIKCDNQGAIKLTENSCDTELSKSFDISTNSVGIMLRREL</sequence>
<comment type="caution">
    <text evidence="2">The sequence shown here is derived from an EMBL/GenBank/DDBJ whole genome shotgun (WGS) entry which is preliminary data.</text>
</comment>
<proteinExistence type="predicted"/>
<protein>
    <recommendedName>
        <fullName evidence="1">Reverse transcriptase Ty1/copia-type domain-containing protein</fullName>
    </recommendedName>
</protein>
<dbReference type="InterPro" id="IPR043502">
    <property type="entry name" value="DNA/RNA_pol_sf"/>
</dbReference>
<feature type="domain" description="Reverse transcriptase Ty1/copia-type" evidence="1">
    <location>
        <begin position="82"/>
        <end position="303"/>
    </location>
</feature>
<evidence type="ECO:0000313" key="2">
    <source>
        <dbReference type="EMBL" id="KAJ8877138.1"/>
    </source>
</evidence>
<accession>A0ABQ9GYM3</accession>
<dbReference type="EMBL" id="JARBHB010000008">
    <property type="protein sequence ID" value="KAJ8877138.1"/>
    <property type="molecule type" value="Genomic_DNA"/>
</dbReference>
<name>A0ABQ9GYM3_9NEOP</name>
<organism evidence="2 3">
    <name type="scientific">Dryococelus australis</name>
    <dbReference type="NCBI Taxonomy" id="614101"/>
    <lineage>
        <taxon>Eukaryota</taxon>
        <taxon>Metazoa</taxon>
        <taxon>Ecdysozoa</taxon>
        <taxon>Arthropoda</taxon>
        <taxon>Hexapoda</taxon>
        <taxon>Insecta</taxon>
        <taxon>Pterygota</taxon>
        <taxon>Neoptera</taxon>
        <taxon>Polyneoptera</taxon>
        <taxon>Phasmatodea</taxon>
        <taxon>Verophasmatodea</taxon>
        <taxon>Anareolatae</taxon>
        <taxon>Phasmatidae</taxon>
        <taxon>Eurycanthinae</taxon>
        <taxon>Dryococelus</taxon>
    </lineage>
</organism>
<dbReference type="Pfam" id="PF07727">
    <property type="entry name" value="RVT_2"/>
    <property type="match status" value="1"/>
</dbReference>
<dbReference type="InterPro" id="IPR013103">
    <property type="entry name" value="RVT_2"/>
</dbReference>
<dbReference type="SUPFAM" id="SSF56672">
    <property type="entry name" value="DNA/RNA polymerases"/>
    <property type="match status" value="1"/>
</dbReference>
<reference evidence="2 3" key="1">
    <citation type="submission" date="2023-02" db="EMBL/GenBank/DDBJ databases">
        <title>LHISI_Scaffold_Assembly.</title>
        <authorList>
            <person name="Stuart O.P."/>
            <person name="Cleave R."/>
            <person name="Magrath M.J.L."/>
            <person name="Mikheyev A.S."/>
        </authorList>
    </citation>
    <scope>NUCLEOTIDE SEQUENCE [LARGE SCALE GENOMIC DNA]</scope>
    <source>
        <strain evidence="2">Daus_M_001</strain>
        <tissue evidence="2">Leg muscle</tissue>
    </source>
</reference>
<evidence type="ECO:0000313" key="3">
    <source>
        <dbReference type="Proteomes" id="UP001159363"/>
    </source>
</evidence>